<dbReference type="Proteomes" id="UP000264036">
    <property type="component" value="Unassembled WGS sequence"/>
</dbReference>
<dbReference type="EMBL" id="DOEK01000033">
    <property type="protein sequence ID" value="HBP30961.1"/>
    <property type="molecule type" value="Genomic_DNA"/>
</dbReference>
<evidence type="ECO:0000313" key="2">
    <source>
        <dbReference type="EMBL" id="HBP30961.1"/>
    </source>
</evidence>
<keyword evidence="1" id="KW-1133">Transmembrane helix</keyword>
<proteinExistence type="predicted"/>
<dbReference type="AlphaFoldDB" id="A0A356LK58"/>
<reference evidence="2 3" key="1">
    <citation type="journal article" date="2018" name="Nat. Biotechnol.">
        <title>A standardized bacterial taxonomy based on genome phylogeny substantially revises the tree of life.</title>
        <authorList>
            <person name="Parks D.H."/>
            <person name="Chuvochina M."/>
            <person name="Waite D.W."/>
            <person name="Rinke C."/>
            <person name="Skarshewski A."/>
            <person name="Chaumeil P.A."/>
            <person name="Hugenholtz P."/>
        </authorList>
    </citation>
    <scope>NUCLEOTIDE SEQUENCE [LARGE SCALE GENOMIC DNA]</scope>
    <source>
        <strain evidence="2">UBA10707</strain>
    </source>
</reference>
<organism evidence="2 3">
    <name type="scientific">Advenella kashmirensis</name>
    <dbReference type="NCBI Taxonomy" id="310575"/>
    <lineage>
        <taxon>Bacteria</taxon>
        <taxon>Pseudomonadati</taxon>
        <taxon>Pseudomonadota</taxon>
        <taxon>Betaproteobacteria</taxon>
        <taxon>Burkholderiales</taxon>
        <taxon>Alcaligenaceae</taxon>
    </lineage>
</organism>
<keyword evidence="1" id="KW-0812">Transmembrane</keyword>
<sequence>MSLVIEQHFCQLKSIYRLNSLYHLNDTCHTNKHRRANKPNGMPHAANPKPLSLTGFFYCTQWAIAWMPVIASISINAWIPIIKQIPINA</sequence>
<gene>
    <name evidence="2" type="ORF">DD666_16280</name>
</gene>
<evidence type="ECO:0000256" key="1">
    <source>
        <dbReference type="SAM" id="Phobius"/>
    </source>
</evidence>
<name>A0A356LK58_9BURK</name>
<evidence type="ECO:0000313" key="3">
    <source>
        <dbReference type="Proteomes" id="UP000264036"/>
    </source>
</evidence>
<comment type="caution">
    <text evidence="2">The sequence shown here is derived from an EMBL/GenBank/DDBJ whole genome shotgun (WGS) entry which is preliminary data.</text>
</comment>
<protein>
    <submittedName>
        <fullName evidence="2">Uncharacterized protein</fullName>
    </submittedName>
</protein>
<keyword evidence="1" id="KW-0472">Membrane</keyword>
<accession>A0A356LK58</accession>
<feature type="transmembrane region" description="Helical" evidence="1">
    <location>
        <begin position="55"/>
        <end position="79"/>
    </location>
</feature>